<gene>
    <name evidence="1" type="ORF">MTBPR1_40045</name>
</gene>
<accession>A0A1C3RID6</accession>
<dbReference type="Pfam" id="PF10098">
    <property type="entry name" value="DUF2336"/>
    <property type="match status" value="1"/>
</dbReference>
<dbReference type="STRING" id="1867952.MTBPR1_40045"/>
<dbReference type="Proteomes" id="UP000231658">
    <property type="component" value="Unassembled WGS sequence"/>
</dbReference>
<organism evidence="1 2">
    <name type="scientific">Candidatus Terasakiella magnetica</name>
    <dbReference type="NCBI Taxonomy" id="1867952"/>
    <lineage>
        <taxon>Bacteria</taxon>
        <taxon>Pseudomonadati</taxon>
        <taxon>Pseudomonadota</taxon>
        <taxon>Alphaproteobacteria</taxon>
        <taxon>Rhodospirillales</taxon>
        <taxon>Terasakiellaceae</taxon>
        <taxon>Terasakiella</taxon>
    </lineage>
</organism>
<sequence>MVKDPAHDAPLTYEEAKEMARHHDVAVRKTLAEREDIRPEILFYLAGDAAPEVRKAIALNKNTPSHAYVELAKDSNDEIRSDLAKKITDLAPKLTAYEVDRVQSYAYQALEILASDQLANIRVILAETLKDVAQAPEEVIKTLAHDSELSVACPVLEHSPVLRDEDLLDIISSGISSGALGAISNRSTVSSDVSDAIVETHDVPAITTLLCNDSAQIREETLDHLIEESQDITEWQGPLVQRPVLSTHAVRRLAEFVADNLMDALQEREDMSAEVLGAVRDEVNRRIAQTHKEPSVVEKTLEVRNNNDLRKEYAWLFQQPPHVIAQNLKRMDRLDQQVIINAMAEGENEFVVAALAEKASLHLSVAQRMITMRSARGVSALCWKAGMEARVAAHIQAKVAHIPAEDILKHNKGGYALNEEELQWQVDFFNNMSV</sequence>
<evidence type="ECO:0000313" key="2">
    <source>
        <dbReference type="Proteomes" id="UP000231658"/>
    </source>
</evidence>
<dbReference type="SUPFAM" id="SSF48371">
    <property type="entry name" value="ARM repeat"/>
    <property type="match status" value="1"/>
</dbReference>
<evidence type="ECO:0008006" key="3">
    <source>
        <dbReference type="Google" id="ProtNLM"/>
    </source>
</evidence>
<dbReference type="EMBL" id="FLYE01000034">
    <property type="protein sequence ID" value="SCA57022.1"/>
    <property type="molecule type" value="Genomic_DNA"/>
</dbReference>
<dbReference type="AlphaFoldDB" id="A0A1C3RID6"/>
<reference evidence="1 2" key="1">
    <citation type="submission" date="2016-07" db="EMBL/GenBank/DDBJ databases">
        <authorList>
            <person name="Lefevre C.T."/>
        </authorList>
    </citation>
    <scope>NUCLEOTIDE SEQUENCE [LARGE SCALE GENOMIC DNA]</scope>
    <source>
        <strain evidence="1">PR1</strain>
    </source>
</reference>
<dbReference type="OrthoDB" id="7888976at2"/>
<dbReference type="InterPro" id="IPR016024">
    <property type="entry name" value="ARM-type_fold"/>
</dbReference>
<dbReference type="RefSeq" id="WP_069189089.1">
    <property type="nucleotide sequence ID" value="NZ_FLYE01000034.1"/>
</dbReference>
<dbReference type="InterPro" id="IPR019285">
    <property type="entry name" value="DUF2336"/>
</dbReference>
<name>A0A1C3RID6_9PROT</name>
<dbReference type="InterPro" id="IPR011989">
    <property type="entry name" value="ARM-like"/>
</dbReference>
<proteinExistence type="predicted"/>
<evidence type="ECO:0000313" key="1">
    <source>
        <dbReference type="EMBL" id="SCA57022.1"/>
    </source>
</evidence>
<keyword evidence="2" id="KW-1185">Reference proteome</keyword>
<dbReference type="Gene3D" id="1.25.10.10">
    <property type="entry name" value="Leucine-rich Repeat Variant"/>
    <property type="match status" value="1"/>
</dbReference>
<protein>
    <recommendedName>
        <fullName evidence="3">DUF2336 domain-containing protein</fullName>
    </recommendedName>
</protein>